<dbReference type="Gene3D" id="2.130.10.130">
    <property type="entry name" value="Integrin alpha, N-terminal"/>
    <property type="match status" value="2"/>
</dbReference>
<dbReference type="PANTHER" id="PTHR46580:SF2">
    <property type="entry name" value="MAM DOMAIN-CONTAINING PROTEIN"/>
    <property type="match status" value="1"/>
</dbReference>
<evidence type="ECO:0000256" key="2">
    <source>
        <dbReference type="SAM" id="SignalP"/>
    </source>
</evidence>
<proteinExistence type="predicted"/>
<dbReference type="Proteomes" id="UP000184600">
    <property type="component" value="Unassembled WGS sequence"/>
</dbReference>
<evidence type="ECO:0000313" key="3">
    <source>
        <dbReference type="EMBL" id="SHO57012.1"/>
    </source>
</evidence>
<evidence type="ECO:0000256" key="1">
    <source>
        <dbReference type="ARBA" id="ARBA00022729"/>
    </source>
</evidence>
<dbReference type="InterPro" id="IPR013517">
    <property type="entry name" value="FG-GAP"/>
</dbReference>
<keyword evidence="1 2" id="KW-0732">Signal</keyword>
<feature type="chain" id="PRO_5009929928" evidence="2">
    <location>
        <begin position="22"/>
        <end position="415"/>
    </location>
</feature>
<gene>
    <name evidence="3" type="ORF">VQ7734_02781</name>
</gene>
<dbReference type="Pfam" id="PF13517">
    <property type="entry name" value="FG-GAP_3"/>
    <property type="match status" value="2"/>
</dbReference>
<dbReference type="InterPro" id="IPR028994">
    <property type="entry name" value="Integrin_alpha_N"/>
</dbReference>
<dbReference type="STRING" id="1117707.VQ7734_02781"/>
<organism evidence="3 4">
    <name type="scientific">Vibrio quintilis</name>
    <dbReference type="NCBI Taxonomy" id="1117707"/>
    <lineage>
        <taxon>Bacteria</taxon>
        <taxon>Pseudomonadati</taxon>
        <taxon>Pseudomonadota</taxon>
        <taxon>Gammaproteobacteria</taxon>
        <taxon>Vibrionales</taxon>
        <taxon>Vibrionaceae</taxon>
        <taxon>Vibrio</taxon>
    </lineage>
</organism>
<name>A0A1M7YWQ3_9VIBR</name>
<dbReference type="PANTHER" id="PTHR46580">
    <property type="entry name" value="SENSOR KINASE-RELATED"/>
    <property type="match status" value="1"/>
</dbReference>
<evidence type="ECO:0000313" key="4">
    <source>
        <dbReference type="Proteomes" id="UP000184600"/>
    </source>
</evidence>
<protein>
    <submittedName>
        <fullName evidence="3">FG-GAP repeat protein</fullName>
    </submittedName>
</protein>
<sequence>MIKKRVLTICTLLLCSGVAYAESESENLLLEKEAAASTLFSAAEVWNAAYGYNDGWRTTQHPRMIADVNGDGLKDIVGFGKEGVYVSLSSGTEFAAPALWVKNYTPMYGWQVPLHPRVMADANGDGLADIIGFGKEGVYVSLSTGSEFSTPKLWVQQFGYNQGWRKLRHPRQVADVNGDGMADIIGFADGGVIVALSTGNGFSAPSTWVEQYGFNQGWRINKHPRTMADVNGDGLADVVGFAGNGPYVALSTGSGFTTPAYWLEDMAQNQGWRVSQHPRVLADVDGDGNDDIVGFGKNATYVALSTGSSFSSPAAWTKAYSLANGWRIKQHLRKLVDVNGDGMKDIVGFGNQGVYVSLSSGAGFDAAQMAVKTFGYSGGWKISQHPRLLGDVNGDGLSDIIGFGSDNTYVSLNNN</sequence>
<dbReference type="AlphaFoldDB" id="A0A1M7YWQ3"/>
<feature type="signal peptide" evidence="2">
    <location>
        <begin position="1"/>
        <end position="21"/>
    </location>
</feature>
<dbReference type="EMBL" id="FRFG01000031">
    <property type="protein sequence ID" value="SHO57012.1"/>
    <property type="molecule type" value="Genomic_DNA"/>
</dbReference>
<dbReference type="OrthoDB" id="5915738at2"/>
<dbReference type="SUPFAM" id="SSF69318">
    <property type="entry name" value="Integrin alpha N-terminal domain"/>
    <property type="match status" value="1"/>
</dbReference>
<keyword evidence="4" id="KW-1185">Reference proteome</keyword>
<accession>A0A1M7YWQ3</accession>
<reference evidence="4" key="1">
    <citation type="submission" date="2016-12" db="EMBL/GenBank/DDBJ databases">
        <authorList>
            <person name="Rodrigo-Torres L."/>
            <person name="Arahal R.D."/>
            <person name="Lucena T."/>
        </authorList>
    </citation>
    <scope>NUCLEOTIDE SEQUENCE [LARGE SCALE GENOMIC DNA]</scope>
</reference>
<dbReference type="RefSeq" id="WP_073583544.1">
    <property type="nucleotide sequence ID" value="NZ_AP024898.1"/>
</dbReference>